<dbReference type="InterPro" id="IPR048636">
    <property type="entry name" value="Csf1_N"/>
</dbReference>
<dbReference type="Pfam" id="PF21678">
    <property type="entry name" value="Csf1_N"/>
    <property type="match status" value="1"/>
</dbReference>
<feature type="compositionally biased region" description="Polar residues" evidence="1">
    <location>
        <begin position="3208"/>
        <end position="3231"/>
    </location>
</feature>
<feature type="region of interest" description="Disordered" evidence="1">
    <location>
        <begin position="3208"/>
        <end position="3237"/>
    </location>
</feature>
<dbReference type="PANTHER" id="PTHR32085">
    <property type="entry name" value="PROTEIN CSF1"/>
    <property type="match status" value="1"/>
</dbReference>
<reference evidence="5" key="1">
    <citation type="journal article" date="2014" name="Proc. Natl. Acad. Sci. U.S.A.">
        <title>Extensive sampling of basidiomycete genomes demonstrates inadequacy of the white-rot/brown-rot paradigm for wood decay fungi.</title>
        <authorList>
            <person name="Riley R."/>
            <person name="Salamov A.A."/>
            <person name="Brown D.W."/>
            <person name="Nagy L.G."/>
            <person name="Floudas D."/>
            <person name="Held B.W."/>
            <person name="Levasseur A."/>
            <person name="Lombard V."/>
            <person name="Morin E."/>
            <person name="Otillar R."/>
            <person name="Lindquist E.A."/>
            <person name="Sun H."/>
            <person name="LaButti K.M."/>
            <person name="Schmutz J."/>
            <person name="Jabbour D."/>
            <person name="Luo H."/>
            <person name="Baker S.E."/>
            <person name="Pisabarro A.G."/>
            <person name="Walton J.D."/>
            <person name="Blanchette R.A."/>
            <person name="Henrissat B."/>
            <person name="Martin F."/>
            <person name="Cullen D."/>
            <person name="Hibbett D.S."/>
            <person name="Grigoriev I.V."/>
        </authorList>
    </citation>
    <scope>NUCLEOTIDE SEQUENCE [LARGE SCALE GENOMIC DNA]</scope>
    <source>
        <strain evidence="5">MUCL 33604</strain>
    </source>
</reference>
<feature type="compositionally biased region" description="Low complexity" evidence="1">
    <location>
        <begin position="3184"/>
        <end position="3194"/>
    </location>
</feature>
<name>A0A067PUI5_9AGAM</name>
<dbReference type="OrthoDB" id="10051416at2759"/>
<feature type="compositionally biased region" description="Acidic residues" evidence="1">
    <location>
        <begin position="1202"/>
        <end position="1211"/>
    </location>
</feature>
<organism evidence="4 5">
    <name type="scientific">Jaapia argillacea MUCL 33604</name>
    <dbReference type="NCBI Taxonomy" id="933084"/>
    <lineage>
        <taxon>Eukaryota</taxon>
        <taxon>Fungi</taxon>
        <taxon>Dikarya</taxon>
        <taxon>Basidiomycota</taxon>
        <taxon>Agaricomycotina</taxon>
        <taxon>Agaricomycetes</taxon>
        <taxon>Agaricomycetidae</taxon>
        <taxon>Jaapiales</taxon>
        <taxon>Jaapiaceae</taxon>
        <taxon>Jaapia</taxon>
    </lineage>
</organism>
<gene>
    <name evidence="4" type="ORF">JAAARDRAFT_69639</name>
</gene>
<keyword evidence="2" id="KW-1133">Transmembrane helix</keyword>
<feature type="domain" description="Csf1 N-terminal" evidence="3">
    <location>
        <begin position="19"/>
        <end position="800"/>
    </location>
</feature>
<evidence type="ECO:0000313" key="4">
    <source>
        <dbReference type="EMBL" id="KDQ57525.1"/>
    </source>
</evidence>
<dbReference type="HOGENOM" id="CLU_000463_0_0_1"/>
<dbReference type="Proteomes" id="UP000027265">
    <property type="component" value="Unassembled WGS sequence"/>
</dbReference>
<dbReference type="STRING" id="933084.A0A067PUI5"/>
<feature type="transmembrane region" description="Helical" evidence="2">
    <location>
        <begin position="6"/>
        <end position="22"/>
    </location>
</feature>
<dbReference type="GO" id="GO:0006113">
    <property type="term" value="P:fermentation"/>
    <property type="evidence" value="ECO:0007669"/>
    <property type="project" value="InterPro"/>
</dbReference>
<proteinExistence type="predicted"/>
<evidence type="ECO:0000259" key="3">
    <source>
        <dbReference type="Pfam" id="PF21678"/>
    </source>
</evidence>
<dbReference type="InParanoid" id="A0A067PUI5"/>
<accession>A0A067PUI5</accession>
<feature type="region of interest" description="Disordered" evidence="1">
    <location>
        <begin position="1122"/>
        <end position="1233"/>
    </location>
</feature>
<protein>
    <recommendedName>
        <fullName evidence="3">Csf1 N-terminal domain-containing protein</fullName>
    </recommendedName>
</protein>
<dbReference type="InterPro" id="IPR029636">
    <property type="entry name" value="Csf1"/>
</dbReference>
<dbReference type="PANTHER" id="PTHR32085:SF3">
    <property type="entry name" value="PROTEIN CSF1"/>
    <property type="match status" value="1"/>
</dbReference>
<keyword evidence="5" id="KW-1185">Reference proteome</keyword>
<evidence type="ECO:0000313" key="5">
    <source>
        <dbReference type="Proteomes" id="UP000027265"/>
    </source>
</evidence>
<evidence type="ECO:0000256" key="2">
    <source>
        <dbReference type="SAM" id="Phobius"/>
    </source>
</evidence>
<feature type="region of interest" description="Disordered" evidence="1">
    <location>
        <begin position="3163"/>
        <end position="3196"/>
    </location>
</feature>
<keyword evidence="2" id="KW-0472">Membrane</keyword>
<dbReference type="GO" id="GO:0016020">
    <property type="term" value="C:membrane"/>
    <property type="evidence" value="ECO:0007669"/>
    <property type="project" value="InterPro"/>
</dbReference>
<dbReference type="EMBL" id="KL197719">
    <property type="protein sequence ID" value="KDQ57525.1"/>
    <property type="molecule type" value="Genomic_DNA"/>
</dbReference>
<evidence type="ECO:0000256" key="1">
    <source>
        <dbReference type="SAM" id="MobiDB-lite"/>
    </source>
</evidence>
<keyword evidence="2" id="KW-0812">Transmembrane</keyword>
<sequence>MVNGVLLAACISVVVGLVLYLFYWNRFLAFGFGILIKVALWSQGASNTWIEFGSIHFSLLAGRILLKDFRYYSSNQTIKIVKGQISWRYWIRGPANEEDLSHARLGAGDFIYKPSSWPLNCRVHISVQGLEWFMYNRTPAYDNILSQMRASGVQTPDTPQPRYSVEDRYAPLRHIFSKSPQPASTTHIYPPASLFASSIRPPRFVQRAYGWIKDQLPTLDPKDLLPIGIEVTKAAIIIGNQSTPTLLVADFRQAEGTFGIVPSRSKCDLYKQILNLKFKNAVLQYVDNPDYQEPMPEAGEKISEQIKQSQSRLARLRGMSYLVRPLFAKVWRNLRLYPWLSGLYHPADTRHHPHTFSWGRKRAKSLDEETPIGPDFLSLEYAAEHKILEAPDLELIYYTDVVGQVPTEHGHRGAEVLESFDIGNGDFPPEWGVDLVIHSGFIRYGPWADRQRAELQKVFFPPSYLDSTPTPRLKPGDTRTWTSLKVFVELRDGTTLHIPFREASKNWQWDGQSDVPRPRKREPGYIHVKASDGSTINYILPMVIGEDGYEPQLEVHLDAASVTSSLNDIRLLTTESCRIRCEFPSSLKWNGERQWNIGVSLRQPTLYLIRDHINMFTDLGKDWSSGPPSDYNRFMPMVYVVDFDMHAYELNLYVNDQNIIDKPLIREENALLTLRGSSLKTRVEILSNKFRPVSTTVPFCIEAPHAKLSLTLPKWNTHSINATRHRTDFGQIGQMRLDGSYMYYAEVRPDNVEQLKLDFTGRDVVWKAFGWTVRQIMIFRENYFGTFTHFSTLYEYLEKRKNGLPAGDPVEASYRKGKSNVMEVELQVDLDQNLVMLPAGMHGDVSKSSNSDDVGVGPCVMLTIPGFQVQLRSHDYYMDMSLNIGSITGFIEPDCSEKLLFGSPRYHSTKETFVIDGLDIAANRLFGPQPRTSTYLCIWEIQLGSVRGALSLTDTRVLSSAGSAFGVNFGDPFNTPATEYAVPLDPDVTFVRVSVHSVDVTWLAGNAALHINLPSGLRMDSNDLATGRHRSMTSFRLPRATVRALQESGSAPRTWLEAASFTVDCSIDMYSSPLGWRESASRQKDFVAAQDSLTRRASFLFDAPPESLEKLISGRSLRENGLYLPRPRLPRDTVATSSMPPVQHHQPQASRGTPLIRDGVLSDSDSDEIISEADRDARLAKSRPTTPNPRLCWEDQSMSSGDESDDADLTDDADHSDTDASDCGDGGNSPTVPARVYRKISKYFRSPSLKSPSRWEKSCFYLSKDRPVFQCPSFPSSCPPCRNEVALAEHLSSLHPSDDLASTTIHVENKEKIFVFLTPMVLSVAVAFLDESQKSQPDPELYLDSLVASYVASFSQSNPGKRMVFDVSLSSICAQFLLVAPALDGGSTEDLSGAARFSRSKHTLAVAELQAEGCRVKGDISSLLTDQRRELTFTLDSPSIVLGTIQAEKIRRGGRPQFPLDLVCGAHARSFQIGVKNDEVHVFCDSTSAHAGYGTSQHLLAAHLALAGQIHAVTAAQKRASDYARAVRYKIVRRILDMARNKSVVDPLSTMQPSYLVQVGRPRQLRTSTAFKVLLHLRQCLRQLSAPERQSLAHPESYRSAEETRAFLHDQILALSTDLDSQGPPDILLVEKLLALSAPLVHSPNTRSPPFRAVVFQMYHLSALVQTAPQVLCSELTVDTFTVAVNTSLSEMVHASSSKSSARGDLVPELFCQVALKISFGRLHANIFPPFVHFLHNSIRAHHAYVAFHPSPTTPPTGPYSSPKLPPSAVSRPPLFIEAMLAIDSLRVRAVAESLTSEMGTSGLSVASSALVRHVKGAQSYSLGVSGIFRDVFIRARATAEMSNANDHDILASFVVSGGKASIVVNQDGVQPAVLRTVGFVDTVQLAVPRSALRLYRFVEDWKADYLPAMKSMVDSLLVELSARPNKDTGPSRQSSRKHPIVHAHLAVSHLGILLQIMPDTWLSWDVKSATTYMRASATPLRKLSHSFGVQLGSQVISVSSRPKDTLSNDRVRLKLPAIVVTGHYDEYNIQLSASMEFFYTKLRPSHWDVVVLVQQKFGQDFDDLVLLVQQTRAKYPSSPSKKPAKPAIPWKFTGSLKMRGFRIGLEGASSMLFFECNDIGGEISTDIGNSWSFGFSDLALSLAPRSSAFIRDPTLNRSRQTAFVSIDFKASAGHSVATSKSDRTLELAVTKIHAVMQPSSIGEIGDFVDHLQAEILVRREERATELAHFREKTKQLMTTFDLKVRDKQLEPSSSWLHSYNVNFTMKNIGVAFPLALDQELGLPQPKSEDSNAVRAFLFSIKSFAFNTHRGESGAAVMKAFSFQFVSHFSQSRASDFSGEHHKSQNRLLYPEMTAHLRLNPSPTSRKVRVSASVSGFVLDLDSTIPDYVFSLIDVYRQGKERVERLAANIPRTTTPSNVTPHPHKTPTDIQYSALPTSNILTSLTFLSGKVRVHHVSSSGRRTRTISVGISEITDEPAWEYGAEIINLPVVSVWGEYRATPAAQKMGGVIETEPSVLIFKSTIHSSQNTLRPTLLPFLTDVVRHVEDRMRISTWQHMPQTPSFPFDEQHPTVIESQARNVSSIQISFSLRIDQSKLELTCQPDVNVIAGLHWDSGGFVVNITPGAKQVTFTASVAGLTVGLKHGFLSEDCVRLDARNLVCSTTFAKVESASGEGISSVSFVLDTEFAGGVRFSRLQDVLCFKAVWLDRIPLFSGQGIAIPSTPAKSAIPLPSISPTTKHQFSTVLLIRVRQIKLDVDLGQSISTVGLDLRNVVVRTRLTEVFSELSLSVADLSISASGNVSGHANVPSFVFQTIRRREGGAADGDDLEKLLELSMTSGALDILLESENRKLLQYRADPLEVLAYDDWSMVSPHVADEDRPLHLSFAISGGEVIAILTVGTIPRLVSYANKFKANMDLQRAGASRESKAFRTAQSPKPDNPLSAVASAMLHSARTRFKEAESGFSYVIRQRMSLRLDFLRLVVFPRAMTDPEMAQFVGCDVRASLARIVESDRLPLQRDLNLSFQSITVSRFNQLSYGPNPQDAPLDAKRWLYFLTRAAPEAIIFGLPSMDMNMSSKEFVDGLAKTLEYSFNSKFRRSGVKTQEDIYITLNISLYSWLTVLRKNFAREMDQAQASSDRLTPLSPVTSLSASMGRKVAEDLHSLHIPDGMPRNSPPQSPRASLIKSSATSHSRSPSALIFNSKSKDVPSILTSSPIGPSTGATALSQPSSPTLASPVEPGTLVYRPKARRIERLTMRQLGEATPDITHPFFMKKAGFNLEDSLPQYVHEYATKPLEEIMKALLELYSKQLRVKEDSTSS</sequence>
<feature type="compositionally biased region" description="Polar residues" evidence="1">
    <location>
        <begin position="1134"/>
        <end position="1151"/>
    </location>
</feature>